<gene>
    <name evidence="1" type="ORF">G3256_13520</name>
</gene>
<dbReference type="Gene3D" id="3.40.50.300">
    <property type="entry name" value="P-loop containing nucleotide triphosphate hydrolases"/>
    <property type="match status" value="1"/>
</dbReference>
<accession>A0A858STV2</accession>
<dbReference type="InterPro" id="IPR027417">
    <property type="entry name" value="P-loop_NTPase"/>
</dbReference>
<dbReference type="AlphaFoldDB" id="A0A858STV2"/>
<keyword evidence="2" id="KW-1185">Reference proteome</keyword>
<protein>
    <recommendedName>
        <fullName evidence="3">Gamma-glutamyl kinase</fullName>
    </recommendedName>
</protein>
<name>A0A858STV2_9RHOB</name>
<dbReference type="EMBL" id="CP048788">
    <property type="protein sequence ID" value="QJF52114.1"/>
    <property type="molecule type" value="Genomic_DNA"/>
</dbReference>
<evidence type="ECO:0008006" key="3">
    <source>
        <dbReference type="Google" id="ProtNLM"/>
    </source>
</evidence>
<sequence>MLIFLAERLAYLATPKTGSTAVETALRSRADIVFARGRKHVTAQRYQARVRPFLKETFRVAPDSVAVMREPVDQLRSWYRYRMREARDGAPQSTRGLSFDEFICAVISDDPPEFARVGSQFAFLTNGKGRLVADHVFAWEDQPQFLAFLSRRLKDPVAPEQRNVSPDIPAPLDQITEAKLREARAAEFALYQQIIDAGGQLRRGEDRTAP</sequence>
<organism evidence="1 2">
    <name type="scientific">Roseobacter ponti</name>
    <dbReference type="NCBI Taxonomy" id="1891787"/>
    <lineage>
        <taxon>Bacteria</taxon>
        <taxon>Pseudomonadati</taxon>
        <taxon>Pseudomonadota</taxon>
        <taxon>Alphaproteobacteria</taxon>
        <taxon>Rhodobacterales</taxon>
        <taxon>Roseobacteraceae</taxon>
        <taxon>Roseobacter</taxon>
    </lineage>
</organism>
<evidence type="ECO:0000313" key="2">
    <source>
        <dbReference type="Proteomes" id="UP000503308"/>
    </source>
</evidence>
<dbReference type="Proteomes" id="UP000503308">
    <property type="component" value="Chromosome"/>
</dbReference>
<dbReference type="SUPFAM" id="SSF52540">
    <property type="entry name" value="P-loop containing nucleoside triphosphate hydrolases"/>
    <property type="match status" value="1"/>
</dbReference>
<reference evidence="1 2" key="1">
    <citation type="submission" date="2020-02" db="EMBL/GenBank/DDBJ databases">
        <title>Genome sequence of Roseobacter ponti.</title>
        <authorList>
            <person name="Hollensteiner J."/>
            <person name="Schneider D."/>
            <person name="Poehlein A."/>
            <person name="Daniel R."/>
        </authorList>
    </citation>
    <scope>NUCLEOTIDE SEQUENCE [LARGE SCALE GENOMIC DNA]</scope>
    <source>
        <strain evidence="1 2">DSM 106830</strain>
    </source>
</reference>
<proteinExistence type="predicted"/>
<dbReference type="RefSeq" id="WP_169641333.1">
    <property type="nucleotide sequence ID" value="NZ_CP048788.1"/>
</dbReference>
<evidence type="ECO:0000313" key="1">
    <source>
        <dbReference type="EMBL" id="QJF52114.1"/>
    </source>
</evidence>
<dbReference type="KEGG" id="rpon:G3256_13520"/>